<reference evidence="4" key="1">
    <citation type="submission" date="2018-11" db="EMBL/GenBank/DDBJ databases">
        <title>Proposal to divide the Flavobacteriaceae and reorganize its genera based on Amino Acid Identity values calculated from whole genome sequences.</title>
        <authorList>
            <person name="Nicholson A.C."/>
            <person name="Gulvik C.A."/>
            <person name="Whitney A.M."/>
            <person name="Sheth M."/>
            <person name="Batra D."/>
            <person name="Pryor J."/>
            <person name="Bernardet J.-F."/>
            <person name="Hugo C."/>
            <person name="Kampfer P."/>
            <person name="Newman J.D."/>
            <person name="McQuiston J.R."/>
        </authorList>
    </citation>
    <scope>NUCLEOTIDE SEQUENCE [LARGE SCALE GENOMIC DNA]</scope>
    <source>
        <strain evidence="4">H6466</strain>
    </source>
</reference>
<dbReference type="InterPro" id="IPR050194">
    <property type="entry name" value="Glycosyltransferase_grp1"/>
</dbReference>
<dbReference type="InterPro" id="IPR001296">
    <property type="entry name" value="Glyco_trans_1"/>
</dbReference>
<dbReference type="EMBL" id="CP034160">
    <property type="protein sequence ID" value="AZI54294.1"/>
    <property type="molecule type" value="Genomic_DNA"/>
</dbReference>
<dbReference type="GO" id="GO:0016757">
    <property type="term" value="F:glycosyltransferase activity"/>
    <property type="evidence" value="ECO:0007669"/>
    <property type="project" value="InterPro"/>
</dbReference>
<feature type="domain" description="Glycosyl transferase family 1" evidence="1">
    <location>
        <begin position="190"/>
        <end position="373"/>
    </location>
</feature>
<keyword evidence="3" id="KW-0808">Transferase</keyword>
<dbReference type="PANTHER" id="PTHR45947:SF3">
    <property type="entry name" value="SULFOQUINOVOSYL TRANSFERASE SQD2"/>
    <property type="match status" value="1"/>
</dbReference>
<sequence length="397" mass="45253">MAKLFRITTVPVSVEKLLGKQLTFMNQFYEVTAISSDKEDLERVGQELGIRTKAIEMTRKITPIQDLKSLWQMYCYFKKEKPDIVHTHTPKAGLIGMIAAKLAGIKVRLHTVAGLPLMETSGVKRKVLNLVEKLTYACATKVYPNSYGLKDFILKEKFCPPHKLKVIGNGSTNGIDTAYFDPKLFSPNQKKEIRQQWQLEDDDFVWIFVGRLVKDKGINELVAAFRQLTEEFNDSENKNSTVDNIRNKAPKLLLVGPLESELDPLLPETLREMEHNKNILTVGYQSDVRPYLAAADALVFPSYREGFPNVVMQAGAMELPSIVTDINGCNEIIKNNENGMIISVKNKDQIYNALLKLMADLSLYNKLKSQAREYIVQRYDQKLIWNAILAEYREMIK</sequence>
<dbReference type="KEGG" id="eva:EIB75_03020"/>
<dbReference type="AlphaFoldDB" id="A0A3G8ZIH5"/>
<dbReference type="Pfam" id="PF13579">
    <property type="entry name" value="Glyco_trans_4_4"/>
    <property type="match status" value="1"/>
</dbReference>
<proteinExistence type="predicted"/>
<name>A0A3G8ZIH5_9FLAO</name>
<dbReference type="RefSeq" id="WP_124985670.1">
    <property type="nucleotide sequence ID" value="NZ_CP034160.1"/>
</dbReference>
<dbReference type="Proteomes" id="UP000272316">
    <property type="component" value="Chromosome"/>
</dbReference>
<feature type="domain" description="Glycosyltransferase subfamily 4-like N-terminal" evidence="2">
    <location>
        <begin position="27"/>
        <end position="170"/>
    </location>
</feature>
<evidence type="ECO:0000259" key="2">
    <source>
        <dbReference type="Pfam" id="PF13579"/>
    </source>
</evidence>
<dbReference type="SUPFAM" id="SSF53756">
    <property type="entry name" value="UDP-Glycosyltransferase/glycogen phosphorylase"/>
    <property type="match status" value="1"/>
</dbReference>
<evidence type="ECO:0000313" key="4">
    <source>
        <dbReference type="Proteomes" id="UP000272316"/>
    </source>
</evidence>
<evidence type="ECO:0000313" key="3">
    <source>
        <dbReference type="EMBL" id="AZI54294.1"/>
    </source>
</evidence>
<accession>A0A3G8ZIH5</accession>
<dbReference type="Pfam" id="PF00534">
    <property type="entry name" value="Glycos_transf_1"/>
    <property type="match status" value="1"/>
</dbReference>
<protein>
    <submittedName>
        <fullName evidence="3">Glycosyltransferase family 1 protein</fullName>
    </submittedName>
</protein>
<dbReference type="Gene3D" id="3.40.50.2000">
    <property type="entry name" value="Glycogen Phosphorylase B"/>
    <property type="match status" value="2"/>
</dbReference>
<dbReference type="PANTHER" id="PTHR45947">
    <property type="entry name" value="SULFOQUINOVOSYL TRANSFERASE SQD2"/>
    <property type="match status" value="1"/>
</dbReference>
<dbReference type="InterPro" id="IPR028098">
    <property type="entry name" value="Glyco_trans_4-like_N"/>
</dbReference>
<dbReference type="CDD" id="cd03808">
    <property type="entry name" value="GT4_CapM-like"/>
    <property type="match status" value="1"/>
</dbReference>
<evidence type="ECO:0000259" key="1">
    <source>
        <dbReference type="Pfam" id="PF00534"/>
    </source>
</evidence>
<organism evidence="3 4">
    <name type="scientific">Epilithonimonas vandammei</name>
    <dbReference type="NCBI Taxonomy" id="2487072"/>
    <lineage>
        <taxon>Bacteria</taxon>
        <taxon>Pseudomonadati</taxon>
        <taxon>Bacteroidota</taxon>
        <taxon>Flavobacteriia</taxon>
        <taxon>Flavobacteriales</taxon>
        <taxon>Weeksellaceae</taxon>
        <taxon>Chryseobacterium group</taxon>
        <taxon>Epilithonimonas</taxon>
    </lineage>
</organism>
<gene>
    <name evidence="3" type="ORF">EIB75_03020</name>
</gene>